<dbReference type="FunFam" id="1.50.10.10:FF:000039">
    <property type="entry name" value="Glycogen debranching enzyme Gdb1, putative"/>
    <property type="match status" value="1"/>
</dbReference>
<dbReference type="InterPro" id="IPR017853">
    <property type="entry name" value="GH"/>
</dbReference>
<feature type="domain" description="Glycogen debranching enzyme C-terminal" evidence="17">
    <location>
        <begin position="1046"/>
        <end position="1500"/>
    </location>
</feature>
<evidence type="ECO:0000259" key="18">
    <source>
        <dbReference type="Pfam" id="PF14699"/>
    </source>
</evidence>
<evidence type="ECO:0000256" key="5">
    <source>
        <dbReference type="ARBA" id="ARBA00012560"/>
    </source>
</evidence>
<dbReference type="InterPro" id="IPR006421">
    <property type="entry name" value="Glycogen_debranch_met"/>
</dbReference>
<keyword evidence="13" id="KW-0511">Multifunctional enzyme</keyword>
<evidence type="ECO:0000256" key="3">
    <source>
        <dbReference type="ARBA" id="ARBA00003530"/>
    </source>
</evidence>
<dbReference type="InterPro" id="IPR032792">
    <property type="entry name" value="AGL_glucanoTrfase"/>
</dbReference>
<keyword evidence="10" id="KW-0808">Transferase</keyword>
<evidence type="ECO:0000256" key="14">
    <source>
        <dbReference type="ARBA" id="ARBA00023295"/>
    </source>
</evidence>
<dbReference type="GO" id="GO:0005980">
    <property type="term" value="P:glycogen catabolic process"/>
    <property type="evidence" value="ECO:0007669"/>
    <property type="project" value="InterPro"/>
</dbReference>
<dbReference type="eggNOG" id="KOG3625">
    <property type="taxonomic scope" value="Eukaryota"/>
</dbReference>
<evidence type="ECO:0000256" key="8">
    <source>
        <dbReference type="ARBA" id="ARBA00022490"/>
    </source>
</evidence>
<evidence type="ECO:0000256" key="1">
    <source>
        <dbReference type="ARBA" id="ARBA00000439"/>
    </source>
</evidence>
<keyword evidence="8" id="KW-0963">Cytoplasm</keyword>
<dbReference type="Pfam" id="PF14699">
    <property type="entry name" value="hGDE_N"/>
    <property type="match status" value="1"/>
</dbReference>
<accession>R4X711</accession>
<dbReference type="PANTHER" id="PTHR10569">
    <property type="entry name" value="GLYCOGEN DEBRANCHING ENZYME"/>
    <property type="match status" value="1"/>
</dbReference>
<comment type="caution">
    <text evidence="21">The sequence shown here is derived from an EMBL/GenBank/DDBJ whole genome shotgun (WGS) entry which is preliminary data.</text>
</comment>
<evidence type="ECO:0000256" key="2">
    <source>
        <dbReference type="ARBA" id="ARBA00000927"/>
    </source>
</evidence>
<protein>
    <recommendedName>
        <fullName evidence="7">Glycogen debranching enzyme</fullName>
        <ecNumber evidence="5">2.4.1.25</ecNumber>
        <ecNumber evidence="6">3.2.1.33</ecNumber>
    </recommendedName>
    <alternativeName>
        <fullName evidence="16">Glycogen debrancher</fullName>
    </alternativeName>
</protein>
<dbReference type="Pfam" id="PF14701">
    <property type="entry name" value="hDGE_amylase"/>
    <property type="match status" value="1"/>
</dbReference>
<dbReference type="InterPro" id="IPR032788">
    <property type="entry name" value="AGL_central"/>
</dbReference>
<dbReference type="GO" id="GO:0004135">
    <property type="term" value="F:amylo-alpha-1,6-glucosidase activity"/>
    <property type="evidence" value="ECO:0007669"/>
    <property type="project" value="UniProtKB-EC"/>
</dbReference>
<comment type="catalytic activity">
    <reaction evidence="2">
        <text>Hydrolysis of (1-&gt;6)-alpha-D-glucosidic branch linkages in glycogen phosphorylase limit dextrin.</text>
        <dbReference type="EC" id="3.2.1.33"/>
    </reaction>
</comment>
<organism evidence="21 22">
    <name type="scientific">Taphrina deformans (strain PYCC 5710 / ATCC 11124 / CBS 356.35 / IMI 108563 / JCM 9778 / NBRC 8474)</name>
    <name type="common">Peach leaf curl fungus</name>
    <name type="synonym">Lalaria deformans</name>
    <dbReference type="NCBI Taxonomy" id="1097556"/>
    <lineage>
        <taxon>Eukaryota</taxon>
        <taxon>Fungi</taxon>
        <taxon>Dikarya</taxon>
        <taxon>Ascomycota</taxon>
        <taxon>Taphrinomycotina</taxon>
        <taxon>Taphrinomycetes</taxon>
        <taxon>Taphrinales</taxon>
        <taxon>Taphrinaceae</taxon>
        <taxon>Taphrina</taxon>
    </lineage>
</organism>
<comment type="catalytic activity">
    <reaction evidence="1">
        <text>Transfers a segment of a (1-&gt;4)-alpha-D-glucan to a new position in an acceptor, which may be glucose or a (1-&gt;4)-alpha-D-glucan.</text>
        <dbReference type="EC" id="2.4.1.25"/>
    </reaction>
</comment>
<evidence type="ECO:0000256" key="15">
    <source>
        <dbReference type="ARBA" id="ARBA00025780"/>
    </source>
</evidence>
<dbReference type="InterPro" id="IPR012341">
    <property type="entry name" value="6hp_glycosidase-like_sf"/>
</dbReference>
<dbReference type="EC" id="3.2.1.33" evidence="6"/>
<dbReference type="Pfam" id="PF06202">
    <property type="entry name" value="GDE_C"/>
    <property type="match status" value="1"/>
</dbReference>
<dbReference type="PANTHER" id="PTHR10569:SF2">
    <property type="entry name" value="GLYCOGEN DEBRANCHING ENZYME"/>
    <property type="match status" value="1"/>
</dbReference>
<dbReference type="InterPro" id="IPR008928">
    <property type="entry name" value="6-hairpin_glycosidase_sf"/>
</dbReference>
<evidence type="ECO:0000256" key="9">
    <source>
        <dbReference type="ARBA" id="ARBA00022676"/>
    </source>
</evidence>
<dbReference type="Proteomes" id="UP000013776">
    <property type="component" value="Unassembled WGS sequence"/>
</dbReference>
<dbReference type="OrthoDB" id="10248904at2759"/>
<dbReference type="GO" id="GO:0004134">
    <property type="term" value="F:4-alpha-glucanotransferase activity"/>
    <property type="evidence" value="ECO:0007669"/>
    <property type="project" value="UniProtKB-EC"/>
</dbReference>
<evidence type="ECO:0000256" key="6">
    <source>
        <dbReference type="ARBA" id="ARBA00012778"/>
    </source>
</evidence>
<dbReference type="FunFam" id="3.20.20.80:FF:000070">
    <property type="entry name" value="GDB1p Glycogen debranching enzyme"/>
    <property type="match status" value="1"/>
</dbReference>
<dbReference type="GO" id="GO:0005737">
    <property type="term" value="C:cytoplasm"/>
    <property type="evidence" value="ECO:0007669"/>
    <property type="project" value="UniProtKB-SubCell"/>
</dbReference>
<dbReference type="GO" id="GO:0005978">
    <property type="term" value="P:glycogen biosynthetic process"/>
    <property type="evidence" value="ECO:0007669"/>
    <property type="project" value="UniProtKB-KW"/>
</dbReference>
<dbReference type="EC" id="2.4.1.25" evidence="5"/>
<evidence type="ECO:0000256" key="16">
    <source>
        <dbReference type="ARBA" id="ARBA00031477"/>
    </source>
</evidence>
<keyword evidence="9" id="KW-0328">Glycosyltransferase</keyword>
<evidence type="ECO:0000256" key="10">
    <source>
        <dbReference type="ARBA" id="ARBA00022679"/>
    </source>
</evidence>
<dbReference type="STRING" id="1097556.R4X711"/>
<dbReference type="VEuPathDB" id="FungiDB:TAPDE_000460"/>
<dbReference type="Gene3D" id="1.50.10.10">
    <property type="match status" value="1"/>
</dbReference>
<dbReference type="FunFam" id="3.20.20.80:FF:000242">
    <property type="entry name" value="Glycogen debranching enzyme Gdb1, putative"/>
    <property type="match status" value="1"/>
</dbReference>
<keyword evidence="14" id="KW-0326">Glycosidase</keyword>
<evidence type="ECO:0000256" key="11">
    <source>
        <dbReference type="ARBA" id="ARBA00022801"/>
    </source>
</evidence>
<dbReference type="InterPro" id="IPR032790">
    <property type="entry name" value="GDE_C"/>
</dbReference>
<sequence length="1511" mass="169337">MAQSQKAVHVLRLDDLGAPVVDGKYIKLPAPYEPYILRFELDGNASVCRAGTFTTNYPIDGSDFSRETTHKIQLQPDWNKNVQIDIEVRQAGAFSWSIDYQPLPEWSAQLDNRGSNKTKSSGPFYFAVEAAVRLNDKPLPLNALAIQSVVSKWMGPVTEWQPRLKYMSKTKRYNMLHFTPLQQRGESNSSYSLYDQNCLADDLFEDGDKLSAAEKLKQLTSTIQGMEKDHELLALTDVVWNHTANNSDWLLDHPDAGYNLENSPHLCAAYALDTALLDFSENLGRFGLPTDLKNTGDLLRVMEGMKSRVFGQIKLWEFYVIDTKEALKTIAEAANSSETDSLSLGTVSHLSGLEEQADKALELGIVPDYKFLGDRFSKKVDAKLFSSFVTQLVGDASVPVAEVAAALLDEINLKFYKEYDVDQEHIIEQLYNRIKYMRVEESGLRLGPITKSSPLIESYFTRLPENKRTSKHSKGALALANNGWMWGANPLEDFAGRASKAYLVREVIVWSDCVKLRYGSKPEDSPFLWKHMIQYTTTLASIFHGFRIDNCHSTPIPVATVLLDEARKVRPDLYIVAELFTGSEDMDIIFMQKLGIGSLIREAMQAHSTAELSRLVHRYGGVPIGSIDASSITTVDDQGQVITPVKASDVHAFFMDCTHDNEVPNQKRCAEDTLPNGALVAMTGVAIGSVMGYDEIYPHILDIVAEDRKYSTEDNGIATIKGRLNQIHARMALDGYTECHIHHEAEYVTVHRVHPKTQKGYYLIAHTAFSKGEDRGDIGEIRLTGTKVSFEFATVLEVSSTEDRSTKEELRGLPAKLKELKEPHVHYDHGDSNITVPDYFPRGSIALFSTCMPSFDSVENAETLDSYIKSGADKAVNECDLVDLNILLYRCDAEEQDSISDGSYRIPDYGSLVYCGLQGWMAPLKDIVRWNNLGHPLCNHLREGQWAFDYILGRLKKYTADGAYSHLSAVIEWLDSRFGAIRGKLPNFLIPKYFTIAVHTLYTAARTLAIRSMATTVSGGDRFTQNLALCSLQMQGKVKSASLAPAESTAAMAAGLPHFSVSWARCWGRDIFIAIRGLFLVTGRHDEAREHILAFATTLKHGMIPNLLDSIRTPRYNSRDSIWFYMQSIQDYVTLVPGGESILTEKVKRRFPLDDKFVEWDSPEAYAHESSIVEVIQETLQRHASGIHFREANAGPNLDMQMTDEGFNIDIEVDWSTGIIFGGSQTNCGTWMDKMGESEKAGSKGIPGTPRDGAAVEITGLLKSTLRWVIELKSRKLFPYDGVKATIDGKAVQVSYKRWNDLLQENFEKCYYIPAEASDDSKYDVVPEIINRRGIYKDLYRSGKPYEDYQLRAQVPMAMTVAPELFDIDHALSHLAIADRAIRGPLGIATLDPSDNNYRPYYNNSEDSSDFHTSKGRNYHQGPEWVFPMGYFLRALLYFSLKKNARSTSEIVQYVHNRLRAHKEEIELTPWAGLTELTNKNGEICGDSSPTQAWSSGTLLDVLSDISALGK</sequence>
<comment type="function">
    <text evidence="3">Multifunctional enzyme acting as 1,4-alpha-D-glucan:1,4-alpha-D-glucan 4-alpha-D-glycosyltransferase and amylo-1,6-glucosidase in glycogen degradation.</text>
</comment>
<comment type="subcellular location">
    <subcellularLocation>
        <location evidence="4">Cytoplasm</location>
    </subcellularLocation>
</comment>
<evidence type="ECO:0000259" key="20">
    <source>
        <dbReference type="Pfam" id="PF14702"/>
    </source>
</evidence>
<dbReference type="SUPFAM" id="SSF48208">
    <property type="entry name" value="Six-hairpin glycosidases"/>
    <property type="match status" value="1"/>
</dbReference>
<dbReference type="EMBL" id="CAHR02000016">
    <property type="protein sequence ID" value="CCG80823.1"/>
    <property type="molecule type" value="Genomic_DNA"/>
</dbReference>
<evidence type="ECO:0000313" key="21">
    <source>
        <dbReference type="EMBL" id="CCG80823.1"/>
    </source>
</evidence>
<evidence type="ECO:0000256" key="7">
    <source>
        <dbReference type="ARBA" id="ARBA00020723"/>
    </source>
</evidence>
<gene>
    <name evidence="21" type="ORF">TAPDE_000460</name>
</gene>
<comment type="similarity">
    <text evidence="15">Belongs to the glycogen debranching enzyme family.</text>
</comment>
<evidence type="ECO:0000259" key="19">
    <source>
        <dbReference type="Pfam" id="PF14701"/>
    </source>
</evidence>
<feature type="domain" description="Eukaryotic glycogen debranching enzyme N-terminal" evidence="18">
    <location>
        <begin position="37"/>
        <end position="135"/>
    </location>
</feature>
<keyword evidence="22" id="KW-1185">Reference proteome</keyword>
<evidence type="ECO:0000256" key="12">
    <source>
        <dbReference type="ARBA" id="ARBA00023056"/>
    </source>
</evidence>
<reference evidence="21 22" key="1">
    <citation type="journal article" date="2013" name="MBio">
        <title>Genome sequencing of the plant pathogen Taphrina deformans, the causal agent of peach leaf curl.</title>
        <authorList>
            <person name="Cisse O.H."/>
            <person name="Almeida J.M.G.C.F."/>
            <person name="Fonseca A."/>
            <person name="Kumar A.A."/>
            <person name="Salojaervi J."/>
            <person name="Overmyer K."/>
            <person name="Hauser P.M."/>
            <person name="Pagni M."/>
        </authorList>
    </citation>
    <scope>NUCLEOTIDE SEQUENCE [LARGE SCALE GENOMIC DNA]</scope>
    <source>
        <strain evidence="22">PYCC 5710 / ATCC 11124 / CBS 356.35 / IMI 108563 / JCM 9778 / NBRC 8474</strain>
    </source>
</reference>
<dbReference type="NCBIfam" id="TIGR01531">
    <property type="entry name" value="glyc_debranch"/>
    <property type="match status" value="1"/>
</dbReference>
<dbReference type="InterPro" id="IPR029436">
    <property type="entry name" value="AGL_euk_N"/>
</dbReference>
<evidence type="ECO:0000256" key="13">
    <source>
        <dbReference type="ARBA" id="ARBA00023268"/>
    </source>
</evidence>
<evidence type="ECO:0000313" key="22">
    <source>
        <dbReference type="Proteomes" id="UP000013776"/>
    </source>
</evidence>
<feature type="domain" description="Glycogen debranching enzyme glucanotransferase" evidence="19">
    <location>
        <begin position="138"/>
        <end position="574"/>
    </location>
</feature>
<evidence type="ECO:0000256" key="4">
    <source>
        <dbReference type="ARBA" id="ARBA00004496"/>
    </source>
</evidence>
<evidence type="ECO:0000259" key="17">
    <source>
        <dbReference type="Pfam" id="PF06202"/>
    </source>
</evidence>
<dbReference type="Gene3D" id="3.20.20.80">
    <property type="entry name" value="Glycosidases"/>
    <property type="match status" value="1"/>
</dbReference>
<proteinExistence type="inferred from homology"/>
<dbReference type="SUPFAM" id="SSF51445">
    <property type="entry name" value="(Trans)glycosidases"/>
    <property type="match status" value="1"/>
</dbReference>
<keyword evidence="11" id="KW-0378">Hydrolase</keyword>
<dbReference type="Pfam" id="PF14702">
    <property type="entry name" value="hGDE_central"/>
    <property type="match status" value="1"/>
</dbReference>
<feature type="domain" description="Glycogen debranching enzyme central" evidence="20">
    <location>
        <begin position="716"/>
        <end position="955"/>
    </location>
</feature>
<keyword evidence="12" id="KW-0320">Glycogen biosynthesis</keyword>
<dbReference type="CDD" id="cd11327">
    <property type="entry name" value="AmyAc_Glg_debranch_2"/>
    <property type="match status" value="1"/>
</dbReference>
<name>R4X711_TAPDE</name>
<dbReference type="InterPro" id="IPR010401">
    <property type="entry name" value="AGL/Gdb1"/>
</dbReference>